<evidence type="ECO:0000259" key="1">
    <source>
        <dbReference type="PROSITE" id="PS51702"/>
    </source>
</evidence>
<dbReference type="PROSITE" id="PS51702">
    <property type="entry name" value="HTH_MU"/>
    <property type="match status" value="1"/>
</dbReference>
<proteinExistence type="predicted"/>
<dbReference type="InterPro" id="IPR009061">
    <property type="entry name" value="DNA-bd_dom_put_sf"/>
</dbReference>
<reference evidence="2" key="1">
    <citation type="submission" date="2019-05" db="EMBL/GenBank/DDBJ databases">
        <authorList>
            <consortium name="Pathogen Informatics"/>
        </authorList>
    </citation>
    <scope>NUCLEOTIDE SEQUENCE [LARGE SCALE GENOMIC DNA]</scope>
    <source>
        <strain evidence="2">NCTC12965</strain>
    </source>
</reference>
<dbReference type="Gene3D" id="1.10.10.10">
    <property type="entry name" value="Winged helix-like DNA-binding domain superfamily/Winged helix DNA-binding domain"/>
    <property type="match status" value="1"/>
</dbReference>
<sequence>MVSEKFVLPHNCPEIMAMKNEWFAAKELIGIAGLPSSTQGINLMARRENWLSRRRKGVQGKALEYHIDSLPTGVKNLLVLREEPAIYEAGRQDPLAVWIEYYYHLSDSERGQVMAFLMREGMDSLLTWIAEKNKQ</sequence>
<feature type="domain" description="HTH Mu-type" evidence="1">
    <location>
        <begin position="19"/>
        <end position="86"/>
    </location>
</feature>
<keyword evidence="2" id="KW-0238">DNA-binding</keyword>
<dbReference type="Pfam" id="PF02316">
    <property type="entry name" value="HTH_Tnp_Mu_1"/>
    <property type="match status" value="1"/>
</dbReference>
<accession>A0A4U9UBS2</accession>
<dbReference type="GO" id="GO:0003677">
    <property type="term" value="F:DNA binding"/>
    <property type="evidence" value="ECO:0007669"/>
    <property type="project" value="UniProtKB-KW"/>
</dbReference>
<protein>
    <submittedName>
        <fullName evidence="2">Mu DNA-binding domain</fullName>
    </submittedName>
</protein>
<dbReference type="EMBL" id="CABEEZ010000066">
    <property type="protein sequence ID" value="VTR29797.1"/>
    <property type="molecule type" value="Genomic_DNA"/>
</dbReference>
<name>A0A4U9UBS2_SERFO</name>
<evidence type="ECO:0000313" key="2">
    <source>
        <dbReference type="EMBL" id="VTR29797.1"/>
    </source>
</evidence>
<organism evidence="2">
    <name type="scientific">Serratia fonticola</name>
    <dbReference type="NCBI Taxonomy" id="47917"/>
    <lineage>
        <taxon>Bacteria</taxon>
        <taxon>Pseudomonadati</taxon>
        <taxon>Pseudomonadota</taxon>
        <taxon>Gammaproteobacteria</taxon>
        <taxon>Enterobacterales</taxon>
        <taxon>Yersiniaceae</taxon>
        <taxon>Serratia</taxon>
    </lineage>
</organism>
<dbReference type="AlphaFoldDB" id="A0A4U9UBS2"/>
<dbReference type="InterPro" id="IPR003314">
    <property type="entry name" value="Mu-type_HTH"/>
</dbReference>
<dbReference type="InterPro" id="IPR036388">
    <property type="entry name" value="WH-like_DNA-bd_sf"/>
</dbReference>
<gene>
    <name evidence="2" type="ORF">NCTC12965_02946</name>
</gene>
<dbReference type="SUPFAM" id="SSF46955">
    <property type="entry name" value="Putative DNA-binding domain"/>
    <property type="match status" value="1"/>
</dbReference>